<feature type="compositionally biased region" description="Basic and acidic residues" evidence="1">
    <location>
        <begin position="151"/>
        <end position="178"/>
    </location>
</feature>
<organism evidence="2 3">
    <name type="scientific">Liparis tanakae</name>
    <name type="common">Tanaka's snailfish</name>
    <dbReference type="NCBI Taxonomy" id="230148"/>
    <lineage>
        <taxon>Eukaryota</taxon>
        <taxon>Metazoa</taxon>
        <taxon>Chordata</taxon>
        <taxon>Craniata</taxon>
        <taxon>Vertebrata</taxon>
        <taxon>Euteleostomi</taxon>
        <taxon>Actinopterygii</taxon>
        <taxon>Neopterygii</taxon>
        <taxon>Teleostei</taxon>
        <taxon>Neoteleostei</taxon>
        <taxon>Acanthomorphata</taxon>
        <taxon>Eupercaria</taxon>
        <taxon>Perciformes</taxon>
        <taxon>Cottioidei</taxon>
        <taxon>Cottales</taxon>
        <taxon>Liparidae</taxon>
        <taxon>Liparis</taxon>
    </lineage>
</organism>
<gene>
    <name evidence="2" type="ORF">EYF80_051979</name>
</gene>
<proteinExistence type="predicted"/>
<dbReference type="AlphaFoldDB" id="A0A4Z2FAQ6"/>
<reference evidence="2 3" key="1">
    <citation type="submission" date="2019-03" db="EMBL/GenBank/DDBJ databases">
        <title>First draft genome of Liparis tanakae, snailfish: a comprehensive survey of snailfish specific genes.</title>
        <authorList>
            <person name="Kim W."/>
            <person name="Song I."/>
            <person name="Jeong J.-H."/>
            <person name="Kim D."/>
            <person name="Kim S."/>
            <person name="Ryu S."/>
            <person name="Song J.Y."/>
            <person name="Lee S.K."/>
        </authorList>
    </citation>
    <scope>NUCLEOTIDE SEQUENCE [LARGE SCALE GENOMIC DNA]</scope>
    <source>
        <tissue evidence="2">Muscle</tissue>
    </source>
</reference>
<dbReference type="Proteomes" id="UP000314294">
    <property type="component" value="Unassembled WGS sequence"/>
</dbReference>
<name>A0A4Z2FAQ6_9TELE</name>
<feature type="region of interest" description="Disordered" evidence="1">
    <location>
        <begin position="45"/>
        <end position="65"/>
    </location>
</feature>
<evidence type="ECO:0000313" key="2">
    <source>
        <dbReference type="EMBL" id="TNN37853.1"/>
    </source>
</evidence>
<accession>A0A4Z2FAQ6</accession>
<feature type="region of interest" description="Disordered" evidence="1">
    <location>
        <begin position="88"/>
        <end position="178"/>
    </location>
</feature>
<evidence type="ECO:0000313" key="3">
    <source>
        <dbReference type="Proteomes" id="UP000314294"/>
    </source>
</evidence>
<comment type="caution">
    <text evidence="2">The sequence shown here is derived from an EMBL/GenBank/DDBJ whole genome shotgun (WGS) entry which is preliminary data.</text>
</comment>
<evidence type="ECO:0000256" key="1">
    <source>
        <dbReference type="SAM" id="MobiDB-lite"/>
    </source>
</evidence>
<dbReference type="EMBL" id="SRLO01001432">
    <property type="protein sequence ID" value="TNN37853.1"/>
    <property type="molecule type" value="Genomic_DNA"/>
</dbReference>
<feature type="compositionally biased region" description="Polar residues" evidence="1">
    <location>
        <begin position="109"/>
        <end position="119"/>
    </location>
</feature>
<protein>
    <submittedName>
        <fullName evidence="2">Uncharacterized protein</fullName>
    </submittedName>
</protein>
<sequence length="178" mass="19785">MSYMVPRWSQMTEEETCRPMFWLNLSRMQIMWKWRFTPGEKRLNIAAPESGRGRSAPPSSSRSGPLAACLPTGLCPIIAWNRQTSTSWLQTTESSPGSRPGSGGFSSGWLSVTSASPMFQSERLEENNKQGGASRLLRTEEAPPPAPTGNRKPEARFQLQKEKSISAPDREVLLEESV</sequence>
<keyword evidence="3" id="KW-1185">Reference proteome</keyword>
<feature type="compositionally biased region" description="Low complexity" evidence="1">
    <location>
        <begin position="53"/>
        <end position="65"/>
    </location>
</feature>